<evidence type="ECO:0000256" key="6">
    <source>
        <dbReference type="RuleBase" id="RU368066"/>
    </source>
</evidence>
<accession>A0ABR0VQV2</accession>
<evidence type="ECO:0000313" key="8">
    <source>
        <dbReference type="Proteomes" id="UP001318860"/>
    </source>
</evidence>
<feature type="transmembrane region" description="Helical" evidence="6">
    <location>
        <begin position="119"/>
        <end position="140"/>
    </location>
</feature>
<comment type="subcellular location">
    <subcellularLocation>
        <location evidence="6">Cell membrane</location>
        <topology evidence="6">Multi-pass membrane protein</topology>
    </subcellularLocation>
    <subcellularLocation>
        <location evidence="1">Membrane</location>
        <topology evidence="1">Multi-pass membrane protein</topology>
    </subcellularLocation>
</comment>
<protein>
    <recommendedName>
        <fullName evidence="6">Choline transporter-like protein</fullName>
    </recommendedName>
</protein>
<dbReference type="EMBL" id="JABTTQ020000977">
    <property type="protein sequence ID" value="KAK6136998.1"/>
    <property type="molecule type" value="Genomic_DNA"/>
</dbReference>
<feature type="transmembrane region" description="Helical" evidence="6">
    <location>
        <begin position="94"/>
        <end position="112"/>
    </location>
</feature>
<proteinExistence type="inferred from homology"/>
<feature type="transmembrane region" description="Helical" evidence="6">
    <location>
        <begin position="245"/>
        <end position="263"/>
    </location>
</feature>
<dbReference type="PANTHER" id="PTHR12385:SF84">
    <property type="entry name" value="CHOLINE TRANSPORTER-LIKE PROTEIN"/>
    <property type="match status" value="1"/>
</dbReference>
<sequence length="428" mass="47443">MQMHETNGTRLEMRKKGNFLNKLFQHIFYTHLILIILLVIFLIVRGVLSSAHTQKFHPKKWYLLVLFSTAFSGIIGFSWQAFTSYNPSRTVKTTFWLSPLLTCGFGILLVSIGTPASLAASVIALASSVLQSLYACWVNPRFEHATKILTVSISYHPPKVKTTVTLSLITSILFSSFLMSGIGGATIKGTKIDTLFVFLILGSFTWTSQIIKNMMQVTVSHIKYMHFTCGIEVDFKTVVKNAAKYSMGSICIGSILVPVLTVIRGAARTVSLVSGDVDEFMFSCANCCSGAASRIVAYGNRWGFVHVGVYNKGIVQASMDTWEMFTRNEMEELINSDLTSSFCFLCGMAAGSICGLVGGTWAIFIHKSYATEVSIYVFLVGYFMNRVAMAWVQASVAAYYVAYAENPQSQQFDDTIPAYIRELQRSQV</sequence>
<feature type="transmembrane region" description="Helical" evidence="6">
    <location>
        <begin position="160"/>
        <end position="182"/>
    </location>
</feature>
<gene>
    <name evidence="7" type="ORF">DH2020_029259</name>
</gene>
<keyword evidence="4 6" id="KW-1133">Transmembrane helix</keyword>
<keyword evidence="5 6" id="KW-0472">Membrane</keyword>
<feature type="transmembrane region" description="Helical" evidence="6">
    <location>
        <begin position="60"/>
        <end position="82"/>
    </location>
</feature>
<reference evidence="7 8" key="1">
    <citation type="journal article" date="2021" name="Comput. Struct. Biotechnol. J.">
        <title>De novo genome assembly of the potent medicinal plant Rehmannia glutinosa using nanopore technology.</title>
        <authorList>
            <person name="Ma L."/>
            <person name="Dong C."/>
            <person name="Song C."/>
            <person name="Wang X."/>
            <person name="Zheng X."/>
            <person name="Niu Y."/>
            <person name="Chen S."/>
            <person name="Feng W."/>
        </authorList>
    </citation>
    <scope>NUCLEOTIDE SEQUENCE [LARGE SCALE GENOMIC DNA]</scope>
    <source>
        <strain evidence="7">DH-2019</strain>
    </source>
</reference>
<organism evidence="7 8">
    <name type="scientific">Rehmannia glutinosa</name>
    <name type="common">Chinese foxglove</name>
    <dbReference type="NCBI Taxonomy" id="99300"/>
    <lineage>
        <taxon>Eukaryota</taxon>
        <taxon>Viridiplantae</taxon>
        <taxon>Streptophyta</taxon>
        <taxon>Embryophyta</taxon>
        <taxon>Tracheophyta</taxon>
        <taxon>Spermatophyta</taxon>
        <taxon>Magnoliopsida</taxon>
        <taxon>eudicotyledons</taxon>
        <taxon>Gunneridae</taxon>
        <taxon>Pentapetalae</taxon>
        <taxon>asterids</taxon>
        <taxon>lamiids</taxon>
        <taxon>Lamiales</taxon>
        <taxon>Orobanchaceae</taxon>
        <taxon>Rehmannieae</taxon>
        <taxon>Rehmannia</taxon>
    </lineage>
</organism>
<comment type="caution">
    <text evidence="7">The sequence shown here is derived from an EMBL/GenBank/DDBJ whole genome shotgun (WGS) entry which is preliminary data.</text>
</comment>
<keyword evidence="8" id="KW-1185">Reference proteome</keyword>
<comment type="similarity">
    <text evidence="2 6">Belongs to the CTL (choline transporter-like) family.</text>
</comment>
<feature type="transmembrane region" description="Helical" evidence="6">
    <location>
        <begin position="342"/>
        <end position="364"/>
    </location>
</feature>
<comment type="function">
    <text evidence="6">Choline transporter.</text>
</comment>
<feature type="transmembrane region" description="Helical" evidence="6">
    <location>
        <begin position="376"/>
        <end position="402"/>
    </location>
</feature>
<evidence type="ECO:0000256" key="5">
    <source>
        <dbReference type="ARBA" id="ARBA00023136"/>
    </source>
</evidence>
<dbReference type="Proteomes" id="UP001318860">
    <property type="component" value="Unassembled WGS sequence"/>
</dbReference>
<name>A0ABR0VQV2_REHGL</name>
<dbReference type="PANTHER" id="PTHR12385">
    <property type="entry name" value="CHOLINE TRANSPORTER-LIKE (SLC FAMILY 44)"/>
    <property type="match status" value="1"/>
</dbReference>
<feature type="transmembrane region" description="Helical" evidence="6">
    <location>
        <begin position="194"/>
        <end position="211"/>
    </location>
</feature>
<feature type="transmembrane region" description="Helical" evidence="6">
    <location>
        <begin position="27"/>
        <end position="48"/>
    </location>
</feature>
<evidence type="ECO:0000256" key="2">
    <source>
        <dbReference type="ARBA" id="ARBA00007168"/>
    </source>
</evidence>
<evidence type="ECO:0000256" key="4">
    <source>
        <dbReference type="ARBA" id="ARBA00022989"/>
    </source>
</evidence>
<dbReference type="InterPro" id="IPR007603">
    <property type="entry name" value="Choline_transptr-like"/>
</dbReference>
<evidence type="ECO:0000313" key="7">
    <source>
        <dbReference type="EMBL" id="KAK6136998.1"/>
    </source>
</evidence>
<dbReference type="Pfam" id="PF04515">
    <property type="entry name" value="Choline_transpo"/>
    <property type="match status" value="1"/>
</dbReference>
<keyword evidence="3 6" id="KW-0812">Transmembrane</keyword>
<evidence type="ECO:0000256" key="1">
    <source>
        <dbReference type="ARBA" id="ARBA00004141"/>
    </source>
</evidence>
<evidence type="ECO:0000256" key="3">
    <source>
        <dbReference type="ARBA" id="ARBA00022692"/>
    </source>
</evidence>